<dbReference type="InterPro" id="IPR013785">
    <property type="entry name" value="Aldolase_TIM"/>
</dbReference>
<feature type="active site" description="Proton acceptor" evidence="8">
    <location>
        <position position="282"/>
    </location>
</feature>
<dbReference type="Pfam" id="PF01488">
    <property type="entry name" value="Shikimate_DH"/>
    <property type="match status" value="1"/>
</dbReference>
<protein>
    <recommendedName>
        <fullName evidence="7 8">Multifunctional fusion protein</fullName>
    </recommendedName>
    <domain>
        <recommendedName>
            <fullName evidence="7">3-dehydroquinate dehydratase</fullName>
            <shortName evidence="7">3-dehydroquinase</shortName>
            <ecNumber evidence="7">4.2.1.10</ecNumber>
        </recommendedName>
        <alternativeName>
            <fullName evidence="7">Type I DHQase</fullName>
        </alternativeName>
        <alternativeName>
            <fullName evidence="7">Type I dehydroquinase</fullName>
            <shortName evidence="7">DHQ1</shortName>
        </alternativeName>
    </domain>
    <domain>
        <recommendedName>
            <fullName evidence="8">Shikimate dehydrogenase (NADP(+))</fullName>
            <shortName evidence="8">SDH</shortName>
            <ecNumber evidence="8">1.1.1.25</ecNumber>
        </recommendedName>
    </domain>
</protein>
<comment type="pathway">
    <text evidence="1 8">Metabolic intermediate biosynthesis; chorismate biosynthesis; chorismate from D-erythrose 4-phosphate and phosphoenolpyruvate: step 4/7.</text>
</comment>
<evidence type="ECO:0000256" key="3">
    <source>
        <dbReference type="ARBA" id="ARBA00022857"/>
    </source>
</evidence>
<feature type="binding site" evidence="8">
    <location>
        <position position="433"/>
    </location>
    <ligand>
        <name>NADP(+)</name>
        <dbReference type="ChEBI" id="CHEBI:58349"/>
    </ligand>
</feature>
<dbReference type="InterPro" id="IPR006151">
    <property type="entry name" value="Shikm_DH/Glu-tRNA_Rdtase"/>
</dbReference>
<keyword evidence="7" id="KW-0456">Lyase</keyword>
<comment type="similarity">
    <text evidence="7">Belongs to the type-I 3-dehydroquinase family.</text>
</comment>
<evidence type="ECO:0000259" key="11">
    <source>
        <dbReference type="Pfam" id="PF18317"/>
    </source>
</evidence>
<feature type="domain" description="Quinate/shikimate 5-dehydrogenase/glutamyl-tRNA reductase" evidence="9">
    <location>
        <begin position="338"/>
        <end position="387"/>
    </location>
</feature>
<dbReference type="GO" id="GO:0009423">
    <property type="term" value="P:chorismate biosynthetic process"/>
    <property type="evidence" value="ECO:0007669"/>
    <property type="project" value="UniProtKB-UniRule"/>
</dbReference>
<feature type="binding site" evidence="8">
    <location>
        <position position="318"/>
    </location>
    <ligand>
        <name>shikimate</name>
        <dbReference type="ChEBI" id="CHEBI:36208"/>
    </ligand>
</feature>
<feature type="active site" description="Schiff-base intermediate with substrate" evidence="7">
    <location>
        <position position="136"/>
    </location>
</feature>
<dbReference type="AlphaFoldDB" id="A0A517YMU2"/>
<keyword evidence="4 8" id="KW-0560">Oxidoreductase</keyword>
<gene>
    <name evidence="12" type="primary">aroE_2</name>
    <name evidence="7" type="synonym">aroD</name>
    <name evidence="8" type="synonym">aroE</name>
    <name evidence="12" type="ORF">ETAA8_66920</name>
</gene>
<dbReference type="InterPro" id="IPR041121">
    <property type="entry name" value="SDH_C"/>
</dbReference>
<keyword evidence="3 8" id="KW-0521">NADP</keyword>
<dbReference type="InterPro" id="IPR036291">
    <property type="entry name" value="NAD(P)-bd_dom_sf"/>
</dbReference>
<comment type="pathway">
    <text evidence="7">Metabolic intermediate biosynthesis; chorismate biosynthesis; chorismate from D-erythrose 4-phosphate and phosphoenolpyruvate: step 3/7.</text>
</comment>
<comment type="subunit">
    <text evidence="7">Homodimer.</text>
</comment>
<dbReference type="GO" id="GO:0008652">
    <property type="term" value="P:amino acid biosynthetic process"/>
    <property type="evidence" value="ECO:0007669"/>
    <property type="project" value="UniProtKB-KW"/>
</dbReference>
<dbReference type="UniPathway" id="UPA00053">
    <property type="reaction ID" value="UER00086"/>
</dbReference>
<dbReference type="Gene3D" id="3.20.20.70">
    <property type="entry name" value="Aldolase class I"/>
    <property type="match status" value="1"/>
</dbReference>
<feature type="binding site" evidence="8">
    <location>
        <position position="463"/>
    </location>
    <ligand>
        <name>shikimate</name>
        <dbReference type="ChEBI" id="CHEBI:36208"/>
    </ligand>
</feature>
<dbReference type="SUPFAM" id="SSF53223">
    <property type="entry name" value="Aminoacid dehydrogenase-like, N-terminal domain"/>
    <property type="match status" value="1"/>
</dbReference>
<dbReference type="Proteomes" id="UP000315017">
    <property type="component" value="Chromosome"/>
</dbReference>
<evidence type="ECO:0000256" key="8">
    <source>
        <dbReference type="HAMAP-Rule" id="MF_00222"/>
    </source>
</evidence>
<accession>A0A517YMU2</accession>
<comment type="catalytic activity">
    <reaction evidence="6 8">
        <text>shikimate + NADP(+) = 3-dehydroshikimate + NADPH + H(+)</text>
        <dbReference type="Rhea" id="RHEA:17737"/>
        <dbReference type="ChEBI" id="CHEBI:15378"/>
        <dbReference type="ChEBI" id="CHEBI:16630"/>
        <dbReference type="ChEBI" id="CHEBI:36208"/>
        <dbReference type="ChEBI" id="CHEBI:57783"/>
        <dbReference type="ChEBI" id="CHEBI:58349"/>
        <dbReference type="EC" id="1.1.1.25"/>
    </reaction>
</comment>
<proteinExistence type="inferred from homology"/>
<feature type="binding site" evidence="8">
    <location>
        <position position="294"/>
    </location>
    <ligand>
        <name>NADP(+)</name>
        <dbReference type="ChEBI" id="CHEBI:58349"/>
    </ligand>
</feature>
<dbReference type="Gene3D" id="3.40.50.10860">
    <property type="entry name" value="Leucine Dehydrogenase, chain A, domain 1"/>
    <property type="match status" value="1"/>
</dbReference>
<comment type="function">
    <text evidence="7">Involved in the third step of the chorismate pathway, which leads to the biosynthesis of aromatic amino acids. Catalyzes the cis-dehydration of 3-dehydroquinate (DHQ) and introduces the first double bond of the aromatic ring to yield 3-dehydroshikimate.</text>
</comment>
<dbReference type="SUPFAM" id="SSF51735">
    <property type="entry name" value="NAD(P)-binding Rossmann-fold domains"/>
    <property type="match status" value="1"/>
</dbReference>
<dbReference type="GO" id="GO:0009073">
    <property type="term" value="P:aromatic amino acid family biosynthetic process"/>
    <property type="evidence" value="ECO:0007669"/>
    <property type="project" value="UniProtKB-KW"/>
</dbReference>
<feature type="binding site" evidence="8">
    <location>
        <begin position="231"/>
        <end position="233"/>
    </location>
    <ligand>
        <name>shikimate</name>
        <dbReference type="ChEBI" id="CHEBI:36208"/>
    </ligand>
</feature>
<dbReference type="PANTHER" id="PTHR21089">
    <property type="entry name" value="SHIKIMATE DEHYDROGENASE"/>
    <property type="match status" value="1"/>
</dbReference>
<keyword evidence="7" id="KW-0704">Schiff base</keyword>
<comment type="catalytic activity">
    <reaction evidence="7">
        <text>3-dehydroquinate = 3-dehydroshikimate + H2O</text>
        <dbReference type="Rhea" id="RHEA:21096"/>
        <dbReference type="ChEBI" id="CHEBI:15377"/>
        <dbReference type="ChEBI" id="CHEBI:16630"/>
        <dbReference type="ChEBI" id="CHEBI:32364"/>
        <dbReference type="EC" id="4.2.1.10"/>
    </reaction>
</comment>
<dbReference type="RefSeq" id="WP_145098823.1">
    <property type="nucleotide sequence ID" value="NZ_CP036274.1"/>
</dbReference>
<keyword evidence="2 7" id="KW-0028">Amino-acid biosynthesis</keyword>
<dbReference type="GO" id="GO:0005829">
    <property type="term" value="C:cytosol"/>
    <property type="evidence" value="ECO:0007669"/>
    <property type="project" value="TreeGrafter"/>
</dbReference>
<evidence type="ECO:0000256" key="5">
    <source>
        <dbReference type="ARBA" id="ARBA00023141"/>
    </source>
</evidence>
<dbReference type="HAMAP" id="MF_00222">
    <property type="entry name" value="Shikimate_DH_AroE"/>
    <property type="match status" value="1"/>
</dbReference>
<evidence type="ECO:0000256" key="2">
    <source>
        <dbReference type="ARBA" id="ARBA00022605"/>
    </source>
</evidence>
<evidence type="ECO:0000313" key="12">
    <source>
        <dbReference type="EMBL" id="QDU31533.1"/>
    </source>
</evidence>
<feature type="binding site" evidence="8">
    <location>
        <position position="278"/>
    </location>
    <ligand>
        <name>shikimate</name>
        <dbReference type="ChEBI" id="CHEBI:36208"/>
    </ligand>
</feature>
<organism evidence="12 13">
    <name type="scientific">Anatilimnocola aggregata</name>
    <dbReference type="NCBI Taxonomy" id="2528021"/>
    <lineage>
        <taxon>Bacteria</taxon>
        <taxon>Pseudomonadati</taxon>
        <taxon>Planctomycetota</taxon>
        <taxon>Planctomycetia</taxon>
        <taxon>Pirellulales</taxon>
        <taxon>Pirellulaceae</taxon>
        <taxon>Anatilimnocola</taxon>
    </lineage>
</organism>
<keyword evidence="13" id="KW-1185">Reference proteome</keyword>
<evidence type="ECO:0000256" key="7">
    <source>
        <dbReference type="HAMAP-Rule" id="MF_00214"/>
    </source>
</evidence>
<evidence type="ECO:0000313" key="13">
    <source>
        <dbReference type="Proteomes" id="UP000315017"/>
    </source>
</evidence>
<comment type="similarity">
    <text evidence="8">Belongs to the shikimate dehydrogenase family.</text>
</comment>
<dbReference type="EC" id="4.2.1.10" evidence="7"/>
<dbReference type="GO" id="GO:0003855">
    <property type="term" value="F:3-dehydroquinate dehydratase activity"/>
    <property type="evidence" value="ECO:0007669"/>
    <property type="project" value="UniProtKB-UniRule"/>
</dbReference>
<dbReference type="NCBIfam" id="TIGR00507">
    <property type="entry name" value="aroE"/>
    <property type="match status" value="1"/>
</dbReference>
<dbReference type="InterPro" id="IPR011342">
    <property type="entry name" value="Shikimate_DH"/>
</dbReference>
<dbReference type="InterPro" id="IPR046346">
    <property type="entry name" value="Aminoacid_DH-like_N_sf"/>
</dbReference>
<dbReference type="CDD" id="cd01065">
    <property type="entry name" value="NAD_bind_Shikimate_DH"/>
    <property type="match status" value="1"/>
</dbReference>
<feature type="binding site" evidence="7">
    <location>
        <position position="199"/>
    </location>
    <ligand>
        <name>3-dehydroquinate</name>
        <dbReference type="ChEBI" id="CHEBI:32364"/>
    </ligand>
</feature>
<dbReference type="PANTHER" id="PTHR21089:SF1">
    <property type="entry name" value="BIFUNCTIONAL 3-DEHYDROQUINATE DEHYDRATASE_SHIKIMATE DEHYDROGENASE, CHLOROPLASTIC"/>
    <property type="match status" value="1"/>
</dbReference>
<feature type="domain" description="SDH C-terminal" evidence="11">
    <location>
        <begin position="456"/>
        <end position="486"/>
    </location>
</feature>
<feature type="binding site" evidence="8">
    <location>
        <position position="303"/>
    </location>
    <ligand>
        <name>shikimate</name>
        <dbReference type="ChEBI" id="CHEBI:36208"/>
    </ligand>
</feature>
<dbReference type="EMBL" id="CP036274">
    <property type="protein sequence ID" value="QDU31533.1"/>
    <property type="molecule type" value="Genomic_DNA"/>
</dbReference>
<dbReference type="InterPro" id="IPR013708">
    <property type="entry name" value="Shikimate_DH-bd_N"/>
</dbReference>
<dbReference type="OrthoDB" id="9792692at2"/>
<feature type="binding site" evidence="7">
    <location>
        <position position="5"/>
    </location>
    <ligand>
        <name>3-dehydroquinate</name>
        <dbReference type="ChEBI" id="CHEBI:32364"/>
    </ligand>
</feature>
<dbReference type="SUPFAM" id="SSF51569">
    <property type="entry name" value="Aldolase"/>
    <property type="match status" value="1"/>
</dbReference>
<dbReference type="Pfam" id="PF01487">
    <property type="entry name" value="DHquinase_I"/>
    <property type="match status" value="1"/>
</dbReference>
<dbReference type="InterPro" id="IPR022893">
    <property type="entry name" value="Shikimate_DH_fam"/>
</dbReference>
<comment type="function">
    <text evidence="8">Involved in the biosynthesis of the chorismate, which leads to the biosynthesis of aromatic amino acids. Catalyzes the reversible NADPH linked reduction of 3-dehydroshikimate (DHSA) to yield shikimate (SA).</text>
</comment>
<feature type="domain" description="Shikimate dehydrogenase substrate binding N-terminal" evidence="10">
    <location>
        <begin position="223"/>
        <end position="305"/>
    </location>
</feature>
<feature type="binding site" evidence="7">
    <location>
        <position position="58"/>
    </location>
    <ligand>
        <name>3-dehydroquinate</name>
        <dbReference type="ChEBI" id="CHEBI:32364"/>
    </ligand>
</feature>
<dbReference type="CDD" id="cd00502">
    <property type="entry name" value="DHQase_I"/>
    <property type="match status" value="1"/>
</dbReference>
<sequence length="494" mass="54776">MICVSIGRGRHRYLIAEHKHLAEQGAQLVELRLDYVQSAVNLNRLLPERPCPVVITCRRERDGGKWARSEEQRQLLLRQAIVAGCDYVDLEEDVAAKIPRFGKTKRIISYHDFQETPEDLEGLHARLAKHDPDVVKIATMVNHPHDNLRLLRLCRDSKVPTVAIGMGEVGTPSRVLAKRFGAPFTYATFQAERALAPGQLSFQQMKEVYHYDQINAETEFYGVVADPVAQSLSPLIHNAGFAQAKMNKVYLPFRVSSDQLGSFLADCPELGVKGLSVTIPHKEEIIKHISKCDEATQRIGACNTVVFKPDGMKGFNTDYQAAMAGIDQALGSDENNRALDGKTVLVLGAGGVSRALVYGLRRRGADVVIASRTDSKAEELATMFGARAVSWNARHTVRPILIVNGTPVGMHPSVDETPYDHRHLLHDMTIFDTVYNPEQTLLIKQARETGSHTITGIEMFVGQAALQFQLFTGQKAPLELMRQVVRRAISAAKT</sequence>
<dbReference type="InterPro" id="IPR001381">
    <property type="entry name" value="DHquinase_I"/>
</dbReference>
<dbReference type="Gene3D" id="3.40.50.720">
    <property type="entry name" value="NAD(P)-binding Rossmann-like Domain"/>
    <property type="match status" value="1"/>
</dbReference>
<dbReference type="KEGG" id="aagg:ETAA8_66920"/>
<name>A0A517YMU2_9BACT</name>
<evidence type="ECO:0000256" key="6">
    <source>
        <dbReference type="ARBA" id="ARBA00049442"/>
    </source>
</evidence>
<feature type="active site" description="Proton donor/acceptor" evidence="7">
    <location>
        <position position="111"/>
    </location>
</feature>
<evidence type="ECO:0000256" key="1">
    <source>
        <dbReference type="ARBA" id="ARBA00004871"/>
    </source>
</evidence>
<dbReference type="HAMAP" id="MF_00214">
    <property type="entry name" value="AroD"/>
    <property type="match status" value="1"/>
</dbReference>
<feature type="binding site" evidence="8">
    <location>
        <begin position="348"/>
        <end position="352"/>
    </location>
    <ligand>
        <name>NADP(+)</name>
        <dbReference type="ChEBI" id="CHEBI:58349"/>
    </ligand>
</feature>
<feature type="binding site" evidence="7">
    <location>
        <position position="174"/>
    </location>
    <ligand>
        <name>3-dehydroquinate</name>
        <dbReference type="ChEBI" id="CHEBI:32364"/>
    </ligand>
</feature>
<dbReference type="EC" id="1.1.1.25" evidence="8"/>
<dbReference type="GO" id="GO:0019632">
    <property type="term" value="P:shikimate metabolic process"/>
    <property type="evidence" value="ECO:0007669"/>
    <property type="project" value="InterPro"/>
</dbReference>
<evidence type="ECO:0000259" key="9">
    <source>
        <dbReference type="Pfam" id="PF01488"/>
    </source>
</evidence>
<feature type="binding site" evidence="7">
    <location>
        <begin position="30"/>
        <end position="32"/>
    </location>
    <ligand>
        <name>3-dehydroquinate</name>
        <dbReference type="ChEBI" id="CHEBI:32364"/>
    </ligand>
</feature>
<feature type="binding site" evidence="8">
    <location>
        <position position="435"/>
    </location>
    <ligand>
        <name>shikimate</name>
        <dbReference type="ChEBI" id="CHEBI:36208"/>
    </ligand>
</feature>
<dbReference type="GO" id="GO:0004764">
    <property type="term" value="F:shikimate 3-dehydrogenase (NADP+) activity"/>
    <property type="evidence" value="ECO:0007669"/>
    <property type="project" value="UniProtKB-UniRule"/>
</dbReference>
<dbReference type="Pfam" id="PF18317">
    <property type="entry name" value="SDH_C"/>
    <property type="match status" value="1"/>
</dbReference>
<keyword evidence="5 7" id="KW-0057">Aromatic amino acid biosynthesis</keyword>
<dbReference type="GO" id="GO:0050661">
    <property type="term" value="F:NADP binding"/>
    <property type="evidence" value="ECO:0007669"/>
    <property type="project" value="InterPro"/>
</dbReference>
<reference evidence="12 13" key="1">
    <citation type="submission" date="2019-02" db="EMBL/GenBank/DDBJ databases">
        <title>Deep-cultivation of Planctomycetes and their phenomic and genomic characterization uncovers novel biology.</title>
        <authorList>
            <person name="Wiegand S."/>
            <person name="Jogler M."/>
            <person name="Boedeker C."/>
            <person name="Pinto D."/>
            <person name="Vollmers J."/>
            <person name="Rivas-Marin E."/>
            <person name="Kohn T."/>
            <person name="Peeters S.H."/>
            <person name="Heuer A."/>
            <person name="Rast P."/>
            <person name="Oberbeckmann S."/>
            <person name="Bunk B."/>
            <person name="Jeske O."/>
            <person name="Meyerdierks A."/>
            <person name="Storesund J.E."/>
            <person name="Kallscheuer N."/>
            <person name="Luecker S."/>
            <person name="Lage O.M."/>
            <person name="Pohl T."/>
            <person name="Merkel B.J."/>
            <person name="Hornburger P."/>
            <person name="Mueller R.-W."/>
            <person name="Bruemmer F."/>
            <person name="Labrenz M."/>
            <person name="Spormann A.M."/>
            <person name="Op den Camp H."/>
            <person name="Overmann J."/>
            <person name="Amann R."/>
            <person name="Jetten M.S.M."/>
            <person name="Mascher T."/>
            <person name="Medema M.H."/>
            <person name="Devos D.P."/>
            <person name="Kaster A.-K."/>
            <person name="Ovreas L."/>
            <person name="Rohde M."/>
            <person name="Galperin M.Y."/>
            <person name="Jogler C."/>
        </authorList>
    </citation>
    <scope>NUCLEOTIDE SEQUENCE [LARGE SCALE GENOMIC DNA]</scope>
    <source>
        <strain evidence="12 13">ETA_A8</strain>
    </source>
</reference>
<evidence type="ECO:0000256" key="4">
    <source>
        <dbReference type="ARBA" id="ARBA00023002"/>
    </source>
</evidence>
<dbReference type="Pfam" id="PF08501">
    <property type="entry name" value="Shikimate_dh_N"/>
    <property type="match status" value="1"/>
</dbReference>
<feature type="binding site" evidence="8">
    <location>
        <position position="456"/>
    </location>
    <ligand>
        <name>NADP(+)</name>
        <dbReference type="ChEBI" id="CHEBI:58349"/>
    </ligand>
</feature>
<evidence type="ECO:0000259" key="10">
    <source>
        <dbReference type="Pfam" id="PF08501"/>
    </source>
</evidence>
<comment type="caution">
    <text evidence="7">Lacks conserved residue(s) required for the propagation of feature annotation.</text>
</comment>